<comment type="subcellular location">
    <subcellularLocation>
        <location evidence="1">Nucleus</location>
    </subcellularLocation>
</comment>
<sequence>MWPNLLDLTKDDCRGILRRSELEAYSNVISAFRAQGSLNEKKSKILKELREIFHINEDRHKAEIRRASNDEELCTIAEKVAGPNTDQEWLLEGRRRYPLLPRDPSLHTALSIVANEAIKDVISVAPIADKLKEETCQDLPISSNPVVTEDPHSIVNAKKVEMKLPKSPKKRPIEKELPTLPLHTNTQIQQIYNSHSVSSGRTPTKQRKIQSKRNLSMKGKIPVNKPTHRKKLATVPSVAGGTTEHKPRQKKNQPLKPKTENVLTPLDTVWDNEIIDAATGPPVQIVYTTPNQSFSLQKDDAQNNLITESTPIAWLNNTAPTIQNNRIQPLVKNSTLIMSGSNTTNNVPRRNFGFNIIEDIVLDQLCNIEKSSQVSSSTHLVGDQPSIPLPLPSSNSISAPAGILQPNVIGPTKAPKIQITSQQILSNKIPIIKSLQSKGNVTLIKQDGRMVIKTPTDPTAGLIQKTPKSESKMDQLIKAVSLTNSPNSSTNQNQQNANKISLQKLQLVVPHKGRGATNMVKIFASPQPLQSTPLKEKVVLPVTSKHSDVVSLSGHENVVVLGVCQTDTTSSGGNINVVNSVVDKNTHVITEDTPIDIISSDEIGKFDKQNNVPLKSTQLLKHLKAPVVKKIDARNRPIKVTPKSLKTIVVSDSPDGNDVVSSTDWEMELDHANDTKSQDEEQDNSVDLTTIVEDEQSDPIESYLHRIDDDDTDDIIQYDGKFDFI</sequence>
<evidence type="ECO:0000259" key="4">
    <source>
        <dbReference type="PROSITE" id="PS51138"/>
    </source>
</evidence>
<dbReference type="InterPro" id="IPR033482">
    <property type="entry name" value="EMSY"/>
</dbReference>
<dbReference type="Proteomes" id="UP001151699">
    <property type="component" value="Chromosome A"/>
</dbReference>
<evidence type="ECO:0000256" key="3">
    <source>
        <dbReference type="SAM" id="MobiDB-lite"/>
    </source>
</evidence>
<dbReference type="InterPro" id="IPR036142">
    <property type="entry name" value="ENT_dom-like_sf"/>
</dbReference>
<dbReference type="PROSITE" id="PS51138">
    <property type="entry name" value="ENT"/>
    <property type="match status" value="1"/>
</dbReference>
<dbReference type="InterPro" id="IPR005491">
    <property type="entry name" value="ENT_dom"/>
</dbReference>
<organism evidence="5 6">
    <name type="scientific">Pseudolycoriella hygida</name>
    <dbReference type="NCBI Taxonomy" id="35572"/>
    <lineage>
        <taxon>Eukaryota</taxon>
        <taxon>Metazoa</taxon>
        <taxon>Ecdysozoa</taxon>
        <taxon>Arthropoda</taxon>
        <taxon>Hexapoda</taxon>
        <taxon>Insecta</taxon>
        <taxon>Pterygota</taxon>
        <taxon>Neoptera</taxon>
        <taxon>Endopterygota</taxon>
        <taxon>Diptera</taxon>
        <taxon>Nematocera</taxon>
        <taxon>Sciaroidea</taxon>
        <taxon>Sciaridae</taxon>
        <taxon>Pseudolycoriella</taxon>
    </lineage>
</organism>
<dbReference type="SUPFAM" id="SSF158639">
    <property type="entry name" value="ENT-like"/>
    <property type="match status" value="1"/>
</dbReference>
<evidence type="ECO:0000256" key="2">
    <source>
        <dbReference type="ARBA" id="ARBA00023242"/>
    </source>
</evidence>
<evidence type="ECO:0000313" key="6">
    <source>
        <dbReference type="Proteomes" id="UP001151699"/>
    </source>
</evidence>
<dbReference type="PANTHER" id="PTHR16500">
    <property type="entry name" value="BRCA2-INTERACTING TRANSCRIPTIONAL REPRESSOR EMSY"/>
    <property type="match status" value="1"/>
</dbReference>
<comment type="caution">
    <text evidence="5">The sequence shown here is derived from an EMBL/GenBank/DDBJ whole genome shotgun (WGS) entry which is preliminary data.</text>
</comment>
<evidence type="ECO:0000313" key="5">
    <source>
        <dbReference type="EMBL" id="KAJ6649653.1"/>
    </source>
</evidence>
<dbReference type="EMBL" id="WJQU01000001">
    <property type="protein sequence ID" value="KAJ6649653.1"/>
    <property type="molecule type" value="Genomic_DNA"/>
</dbReference>
<keyword evidence="6" id="KW-1185">Reference proteome</keyword>
<keyword evidence="2" id="KW-0539">Nucleus</keyword>
<dbReference type="GO" id="GO:0006355">
    <property type="term" value="P:regulation of DNA-templated transcription"/>
    <property type="evidence" value="ECO:0007669"/>
    <property type="project" value="InterPro"/>
</dbReference>
<dbReference type="GO" id="GO:0005654">
    <property type="term" value="C:nucleoplasm"/>
    <property type="evidence" value="ECO:0007669"/>
    <property type="project" value="TreeGrafter"/>
</dbReference>
<evidence type="ECO:0000256" key="1">
    <source>
        <dbReference type="ARBA" id="ARBA00004123"/>
    </source>
</evidence>
<name>A0A9Q0NG73_9DIPT</name>
<dbReference type="AlphaFoldDB" id="A0A9Q0NG73"/>
<reference evidence="5" key="1">
    <citation type="submission" date="2022-07" db="EMBL/GenBank/DDBJ databases">
        <authorList>
            <person name="Trinca V."/>
            <person name="Uliana J.V.C."/>
            <person name="Torres T.T."/>
            <person name="Ward R.J."/>
            <person name="Monesi N."/>
        </authorList>
    </citation>
    <scope>NUCLEOTIDE SEQUENCE</scope>
    <source>
        <strain evidence="5">HSMRA1968</strain>
        <tissue evidence="5">Whole embryos</tissue>
    </source>
</reference>
<protein>
    <submittedName>
        <fullName evidence="5">BRCA2-interacting transcriptional repressor EMSY</fullName>
    </submittedName>
</protein>
<proteinExistence type="predicted"/>
<accession>A0A9Q0NG73</accession>
<dbReference type="Gene3D" id="1.10.1240.40">
    <property type="entry name" value="ENT domain"/>
    <property type="match status" value="1"/>
</dbReference>
<dbReference type="OrthoDB" id="10035579at2759"/>
<dbReference type="SMART" id="SM01191">
    <property type="entry name" value="ENT"/>
    <property type="match status" value="1"/>
</dbReference>
<dbReference type="Pfam" id="PF03735">
    <property type="entry name" value="ENT"/>
    <property type="match status" value="1"/>
</dbReference>
<gene>
    <name evidence="5" type="primary">emsy</name>
    <name evidence="5" type="ORF">Bhyg_04891</name>
</gene>
<dbReference type="PANTHER" id="PTHR16500:SF3">
    <property type="entry name" value="BRCA2-INTERACTING TRANSCRIPTIONAL REPRESSOR EMSY"/>
    <property type="match status" value="1"/>
</dbReference>
<feature type="domain" description="ENT" evidence="4">
    <location>
        <begin position="13"/>
        <end position="97"/>
    </location>
</feature>
<feature type="region of interest" description="Disordered" evidence="3">
    <location>
        <begin position="219"/>
        <end position="260"/>
    </location>
</feature>